<dbReference type="OrthoDB" id="1747252at2759"/>
<evidence type="ECO:0000313" key="6">
    <source>
        <dbReference type="Proteomes" id="UP000292402"/>
    </source>
</evidence>
<proteinExistence type="inferred from homology"/>
<comment type="similarity">
    <text evidence="1">Belongs to the universal ribosomal protein uL1 family.</text>
</comment>
<dbReference type="PANTHER" id="PTHR36427:SF3">
    <property type="entry name" value="LARGE RIBOSOMAL SUBUNIT PROTEIN UL1M"/>
    <property type="match status" value="1"/>
</dbReference>
<keyword evidence="3" id="KW-0687">Ribonucleoprotein</keyword>
<evidence type="ECO:0000256" key="3">
    <source>
        <dbReference type="ARBA" id="ARBA00023274"/>
    </source>
</evidence>
<sequence>MAKAQLGGRVLAASCLGIPESPTELLAQSRPPSTPAEAAMAHPRSLIAPLSRLTTSSIAVSRPQVQRFAPVPYQSIRCATTKAQPKKKKKARNTFLQYDLKRADQFSLVDAMQYIRAFEVGRNPSSSKYELHVRLRTLKNGPVVRNRLRLPHPVKTDIRICVIAAPDSKAAAEARAAGAALVGEDEIFNQIKEGKIDFDRCVCHIDSLQKMNKAGLGRVLGPKGLMPSTKAGTVVTQVGTSVRNMVGGSEYRERLGVIRMAVGQLGFTPEEMQRNVKAFMDALKKDMAQMSDRINKEIHEVVLSSTNSPGFSLSGDFRGPESISPKELSGPL</sequence>
<keyword evidence="2" id="KW-0689">Ribosomal protein</keyword>
<gene>
    <name evidence="5" type="ORF">AA0114_g3334</name>
</gene>
<dbReference type="GO" id="GO:0003735">
    <property type="term" value="F:structural constituent of ribosome"/>
    <property type="evidence" value="ECO:0007669"/>
    <property type="project" value="TreeGrafter"/>
</dbReference>
<dbReference type="Proteomes" id="UP000292402">
    <property type="component" value="Unassembled WGS sequence"/>
</dbReference>
<evidence type="ECO:0000256" key="2">
    <source>
        <dbReference type="ARBA" id="ARBA00022980"/>
    </source>
</evidence>
<dbReference type="CDD" id="cd00403">
    <property type="entry name" value="Ribosomal_L1"/>
    <property type="match status" value="1"/>
</dbReference>
<comment type="caution">
    <text evidence="5">The sequence shown here is derived from an EMBL/GenBank/DDBJ whole genome shotgun (WGS) entry which is preliminary data.</text>
</comment>
<dbReference type="InterPro" id="IPR016095">
    <property type="entry name" value="Ribosomal_uL1_3-a/b-sand"/>
</dbReference>
<dbReference type="FunFam" id="3.40.50.790:FF:000001">
    <property type="entry name" value="50S ribosomal protein L1"/>
    <property type="match status" value="1"/>
</dbReference>
<dbReference type="Pfam" id="PF00687">
    <property type="entry name" value="Ribosomal_L1"/>
    <property type="match status" value="1"/>
</dbReference>
<dbReference type="AlphaFoldDB" id="A0A4Q4SD86"/>
<evidence type="ECO:0008006" key="7">
    <source>
        <dbReference type="Google" id="ProtNLM"/>
    </source>
</evidence>
<feature type="region of interest" description="Disordered" evidence="4">
    <location>
        <begin position="309"/>
        <end position="332"/>
    </location>
</feature>
<dbReference type="EMBL" id="PDXA01000008">
    <property type="protein sequence ID" value="RYN55685.1"/>
    <property type="molecule type" value="Genomic_DNA"/>
</dbReference>
<evidence type="ECO:0000256" key="1">
    <source>
        <dbReference type="ARBA" id="ARBA00010531"/>
    </source>
</evidence>
<dbReference type="Gene3D" id="3.30.190.20">
    <property type="match status" value="1"/>
</dbReference>
<evidence type="ECO:0000313" key="5">
    <source>
        <dbReference type="EMBL" id="RYN55685.1"/>
    </source>
</evidence>
<dbReference type="SUPFAM" id="SSF56808">
    <property type="entry name" value="Ribosomal protein L1"/>
    <property type="match status" value="1"/>
</dbReference>
<dbReference type="GO" id="GO:0005762">
    <property type="term" value="C:mitochondrial large ribosomal subunit"/>
    <property type="evidence" value="ECO:0007669"/>
    <property type="project" value="TreeGrafter"/>
</dbReference>
<protein>
    <recommendedName>
        <fullName evidence="7">Ribosomal protein L1</fullName>
    </recommendedName>
</protein>
<reference evidence="6" key="1">
    <citation type="journal article" date="2019" name="bioRxiv">
        <title>Genomics, evolutionary history and diagnostics of the Alternaria alternata species group including apple and Asian pear pathotypes.</title>
        <authorList>
            <person name="Armitage A.D."/>
            <person name="Cockerton H.M."/>
            <person name="Sreenivasaprasad S."/>
            <person name="Woodhall J.W."/>
            <person name="Lane C.R."/>
            <person name="Harrison R.J."/>
            <person name="Clarkson J.P."/>
        </authorList>
    </citation>
    <scope>NUCLEOTIDE SEQUENCE [LARGE SCALE GENOMIC DNA]</scope>
    <source>
        <strain evidence="6">FERA 1082</strain>
    </source>
</reference>
<evidence type="ECO:0000256" key="4">
    <source>
        <dbReference type="SAM" id="MobiDB-lite"/>
    </source>
</evidence>
<accession>A0A4Q4SD86</accession>
<name>A0A4Q4SD86_9PLEO</name>
<dbReference type="PANTHER" id="PTHR36427">
    <property type="entry name" value="54S RIBOSOMAL PROTEIN L1, MITOCHONDRIAL"/>
    <property type="match status" value="1"/>
</dbReference>
<dbReference type="InterPro" id="IPR028364">
    <property type="entry name" value="Ribosomal_uL1/biogenesis"/>
</dbReference>
<dbReference type="InterPro" id="IPR023674">
    <property type="entry name" value="Ribosomal_uL1-like"/>
</dbReference>
<organism evidence="5 6">
    <name type="scientific">Alternaria tenuissima</name>
    <dbReference type="NCBI Taxonomy" id="119927"/>
    <lineage>
        <taxon>Eukaryota</taxon>
        <taxon>Fungi</taxon>
        <taxon>Dikarya</taxon>
        <taxon>Ascomycota</taxon>
        <taxon>Pezizomycotina</taxon>
        <taxon>Dothideomycetes</taxon>
        <taxon>Pleosporomycetidae</taxon>
        <taxon>Pleosporales</taxon>
        <taxon>Pleosporineae</taxon>
        <taxon>Pleosporaceae</taxon>
        <taxon>Alternaria</taxon>
        <taxon>Alternaria sect. Alternaria</taxon>
        <taxon>Alternaria alternata complex</taxon>
    </lineage>
</organism>
<dbReference type="Gene3D" id="3.40.50.790">
    <property type="match status" value="1"/>
</dbReference>